<keyword evidence="13" id="KW-1185">Reference proteome</keyword>
<feature type="transmembrane region" description="Helical" evidence="10">
    <location>
        <begin position="130"/>
        <end position="151"/>
    </location>
</feature>
<evidence type="ECO:0000256" key="9">
    <source>
        <dbReference type="ARBA" id="ARBA00023136"/>
    </source>
</evidence>
<comment type="subcellular location">
    <subcellularLocation>
        <location evidence="1">Cell membrane</location>
        <topology evidence="1">Multi-pass membrane protein</topology>
    </subcellularLocation>
</comment>
<proteinExistence type="inferred from homology"/>
<name>A0A6M1LMG5_9PROT</name>
<evidence type="ECO:0000313" key="13">
    <source>
        <dbReference type="Proteomes" id="UP000475385"/>
    </source>
</evidence>
<dbReference type="GO" id="GO:0043190">
    <property type="term" value="C:ATP-binding cassette (ABC) transporter complex"/>
    <property type="evidence" value="ECO:0007669"/>
    <property type="project" value="InterPro"/>
</dbReference>
<dbReference type="EMBL" id="JAAIKB010000005">
    <property type="protein sequence ID" value="NGM21413.1"/>
    <property type="molecule type" value="Genomic_DNA"/>
</dbReference>
<dbReference type="GO" id="GO:0015920">
    <property type="term" value="P:lipopolysaccharide transport"/>
    <property type="evidence" value="ECO:0007669"/>
    <property type="project" value="TreeGrafter"/>
</dbReference>
<dbReference type="Pfam" id="PF01061">
    <property type="entry name" value="ABC2_membrane"/>
    <property type="match status" value="1"/>
</dbReference>
<reference evidence="12 13" key="1">
    <citation type="submission" date="2020-03" db="EMBL/GenBank/DDBJ databases">
        <title>Roseomonas stagni sp. nov., isolated from pond water in Japan.</title>
        <authorList>
            <person name="Furuhata K."/>
            <person name="Miyamoto H."/>
            <person name="Goto K."/>
        </authorList>
    </citation>
    <scope>NUCLEOTIDE SEQUENCE [LARGE SCALE GENOMIC DNA]</scope>
    <source>
        <strain evidence="12 13">PeD5</strain>
    </source>
</reference>
<dbReference type="GO" id="GO:0015774">
    <property type="term" value="P:polysaccharide transport"/>
    <property type="evidence" value="ECO:0007669"/>
    <property type="project" value="UniProtKB-KW"/>
</dbReference>
<dbReference type="InterPro" id="IPR000412">
    <property type="entry name" value="ABC_2_transport"/>
</dbReference>
<keyword evidence="7 10" id="KW-1133">Transmembrane helix</keyword>
<feature type="transmembrane region" description="Helical" evidence="10">
    <location>
        <begin position="247"/>
        <end position="269"/>
    </location>
</feature>
<dbReference type="GO" id="GO:0140359">
    <property type="term" value="F:ABC-type transporter activity"/>
    <property type="evidence" value="ECO:0007669"/>
    <property type="project" value="InterPro"/>
</dbReference>
<dbReference type="RefSeq" id="WP_164695303.1">
    <property type="nucleotide sequence ID" value="NZ_JAAIKB010000005.1"/>
</dbReference>
<gene>
    <name evidence="12" type="ORF">G3576_15420</name>
</gene>
<dbReference type="Proteomes" id="UP000475385">
    <property type="component" value="Unassembled WGS sequence"/>
</dbReference>
<accession>A0A6M1LMG5</accession>
<dbReference type="PANTHER" id="PTHR30413:SF10">
    <property type="entry name" value="CAPSULE POLYSACCHARIDE EXPORT INNER-MEMBRANE PROTEIN CTRC"/>
    <property type="match status" value="1"/>
</dbReference>
<evidence type="ECO:0000313" key="12">
    <source>
        <dbReference type="EMBL" id="NGM21413.1"/>
    </source>
</evidence>
<evidence type="ECO:0000256" key="2">
    <source>
        <dbReference type="ARBA" id="ARBA00007783"/>
    </source>
</evidence>
<keyword evidence="8" id="KW-0625">Polysaccharide transport</keyword>
<dbReference type="InterPro" id="IPR013525">
    <property type="entry name" value="ABC2_TM"/>
</dbReference>
<evidence type="ECO:0000256" key="10">
    <source>
        <dbReference type="SAM" id="Phobius"/>
    </source>
</evidence>
<dbReference type="AlphaFoldDB" id="A0A6M1LMG5"/>
<sequence length="275" mass="30536">MSVTADGGQALPSRPQGLARIRKGFRIQGRVIHALALRELTTRFGRNQLGFVWLVLEPLMLATMVALLHWLFRHDAGGPIPVFMLYVIGYAPYFAFRAIVNRACSAFHANMTLMYHRQVRLTDVVVARNLLEACAVTAALVLVIGSAAWLVDMVPANIPLIVLGLVLIFLFANGLAMLAAAGAARWEVVDRIVHPMTYLMLPISGAFTPAARLPPSWREILLWNPQANMHEMVREGMFGDLIVSHYYLFYTVSCVLVVNMLGLAALRAVRPKLEF</sequence>
<feature type="transmembrane region" description="Helical" evidence="10">
    <location>
        <begin position="51"/>
        <end position="72"/>
    </location>
</feature>
<protein>
    <submittedName>
        <fullName evidence="12">ABC transporter permease</fullName>
    </submittedName>
</protein>
<organism evidence="12 13">
    <name type="scientific">Falsiroseomonas algicola</name>
    <dbReference type="NCBI Taxonomy" id="2716930"/>
    <lineage>
        <taxon>Bacteria</taxon>
        <taxon>Pseudomonadati</taxon>
        <taxon>Pseudomonadota</taxon>
        <taxon>Alphaproteobacteria</taxon>
        <taxon>Acetobacterales</taxon>
        <taxon>Roseomonadaceae</taxon>
        <taxon>Falsiroseomonas</taxon>
    </lineage>
</organism>
<feature type="domain" description="ABC-2 type transporter transmembrane" evidence="11">
    <location>
        <begin position="32"/>
        <end position="238"/>
    </location>
</feature>
<evidence type="ECO:0000256" key="5">
    <source>
        <dbReference type="ARBA" id="ARBA00022597"/>
    </source>
</evidence>
<evidence type="ECO:0000256" key="8">
    <source>
        <dbReference type="ARBA" id="ARBA00023047"/>
    </source>
</evidence>
<evidence type="ECO:0000256" key="1">
    <source>
        <dbReference type="ARBA" id="ARBA00004651"/>
    </source>
</evidence>
<keyword evidence="4" id="KW-1003">Cell membrane</keyword>
<evidence type="ECO:0000256" key="4">
    <source>
        <dbReference type="ARBA" id="ARBA00022475"/>
    </source>
</evidence>
<feature type="transmembrane region" description="Helical" evidence="10">
    <location>
        <begin position="157"/>
        <end position="180"/>
    </location>
</feature>
<keyword evidence="9 10" id="KW-0472">Membrane</keyword>
<evidence type="ECO:0000256" key="3">
    <source>
        <dbReference type="ARBA" id="ARBA00022448"/>
    </source>
</evidence>
<evidence type="ECO:0000256" key="7">
    <source>
        <dbReference type="ARBA" id="ARBA00022989"/>
    </source>
</evidence>
<evidence type="ECO:0000256" key="6">
    <source>
        <dbReference type="ARBA" id="ARBA00022692"/>
    </source>
</evidence>
<feature type="transmembrane region" description="Helical" evidence="10">
    <location>
        <begin position="78"/>
        <end position="96"/>
    </location>
</feature>
<keyword evidence="5" id="KW-0762">Sugar transport</keyword>
<keyword evidence="3" id="KW-0813">Transport</keyword>
<comment type="caution">
    <text evidence="12">The sequence shown here is derived from an EMBL/GenBank/DDBJ whole genome shotgun (WGS) entry which is preliminary data.</text>
</comment>
<dbReference type="PRINTS" id="PR00164">
    <property type="entry name" value="ABC2TRNSPORT"/>
</dbReference>
<dbReference type="PANTHER" id="PTHR30413">
    <property type="entry name" value="INNER MEMBRANE TRANSPORT PERMEASE"/>
    <property type="match status" value="1"/>
</dbReference>
<keyword evidence="6 10" id="KW-0812">Transmembrane</keyword>
<evidence type="ECO:0000259" key="11">
    <source>
        <dbReference type="Pfam" id="PF01061"/>
    </source>
</evidence>
<comment type="similarity">
    <text evidence="2">Belongs to the ABC-2 integral membrane protein family.</text>
</comment>